<feature type="transmembrane region" description="Helical" evidence="1">
    <location>
        <begin position="102"/>
        <end position="126"/>
    </location>
</feature>
<keyword evidence="1" id="KW-0472">Membrane</keyword>
<feature type="transmembrane region" description="Helical" evidence="1">
    <location>
        <begin position="133"/>
        <end position="150"/>
    </location>
</feature>
<feature type="transmembrane region" description="Helical" evidence="1">
    <location>
        <begin position="497"/>
        <end position="517"/>
    </location>
</feature>
<name>A0AAV2IKM7_LYMST</name>
<dbReference type="EMBL" id="CAXITT010000805">
    <property type="protein sequence ID" value="CAL1546390.1"/>
    <property type="molecule type" value="Genomic_DNA"/>
</dbReference>
<dbReference type="SUPFAM" id="SSF103473">
    <property type="entry name" value="MFS general substrate transporter"/>
    <property type="match status" value="1"/>
</dbReference>
<organism evidence="2 3">
    <name type="scientific">Lymnaea stagnalis</name>
    <name type="common">Great pond snail</name>
    <name type="synonym">Helix stagnalis</name>
    <dbReference type="NCBI Taxonomy" id="6523"/>
    <lineage>
        <taxon>Eukaryota</taxon>
        <taxon>Metazoa</taxon>
        <taxon>Spiralia</taxon>
        <taxon>Lophotrochozoa</taxon>
        <taxon>Mollusca</taxon>
        <taxon>Gastropoda</taxon>
        <taxon>Heterobranchia</taxon>
        <taxon>Euthyneura</taxon>
        <taxon>Panpulmonata</taxon>
        <taxon>Hygrophila</taxon>
        <taxon>Lymnaeoidea</taxon>
        <taxon>Lymnaeidae</taxon>
        <taxon>Lymnaea</taxon>
    </lineage>
</organism>
<reference evidence="2 3" key="1">
    <citation type="submission" date="2024-04" db="EMBL/GenBank/DDBJ databases">
        <authorList>
            <consortium name="Genoscope - CEA"/>
            <person name="William W."/>
        </authorList>
    </citation>
    <scope>NUCLEOTIDE SEQUENCE [LARGE SCALE GENOMIC DNA]</scope>
</reference>
<feature type="transmembrane region" description="Helical" evidence="1">
    <location>
        <begin position="12"/>
        <end position="34"/>
    </location>
</feature>
<feature type="transmembrane region" description="Helical" evidence="1">
    <location>
        <begin position="464"/>
        <end position="485"/>
    </location>
</feature>
<evidence type="ECO:0000313" key="3">
    <source>
        <dbReference type="Proteomes" id="UP001497497"/>
    </source>
</evidence>
<dbReference type="InterPro" id="IPR036259">
    <property type="entry name" value="MFS_trans_sf"/>
</dbReference>
<feature type="transmembrane region" description="Helical" evidence="1">
    <location>
        <begin position="77"/>
        <end position="96"/>
    </location>
</feature>
<sequence>MYRQDMNTPTSLLQRLAVFPLLASIVMMFCSGSLLMVTPQGHHEDLPNDVGERVLLFVVAVSAPATVYLSQVIGPESVVLVGALLTFLGLLLVTLLEAPLTAVVTVAALHGAGIALMFTASVVALGSQYLRSNVCLPIAILGGSAIVMATTQDVAEMAFASLGNHLTLTLMAGCVVLLSACPALCLILDKRSHQECHQALAPGHQALAPGHQALAPGHQALAPGHRTLAPGHRALAPGHQALAPAGGDSMPRGHGGDLRCVSMVTENCVITTGVAETRREDKNMAPTHLKWRTCVMIWWGIGVDLALVTRLHFPVDYKVPTLMCAVSFLTLGERLVRGRGGSSASRHNTSPCTPFLPFGLLGISGVLICVPSLHKDVLHHCLVFTAGFFLQFGQILGVDTLTNGSQISPKGQQGKADDDGSQAVFCEKNSEILNGKEACPGNRVWSLKVLMTQLSDLNWIVNDVCVEMVLAFCALALGGLLAYPLSHLLYVMEFSSVFLSKTSLMVLSSTAVFLSLLRP</sequence>
<feature type="transmembrane region" description="Helical" evidence="1">
    <location>
        <begin position="54"/>
        <end position="70"/>
    </location>
</feature>
<dbReference type="Proteomes" id="UP001497497">
    <property type="component" value="Unassembled WGS sequence"/>
</dbReference>
<feature type="transmembrane region" description="Helical" evidence="1">
    <location>
        <begin position="170"/>
        <end position="188"/>
    </location>
</feature>
<protein>
    <submittedName>
        <fullName evidence="2">Uncharacterized protein</fullName>
    </submittedName>
</protein>
<gene>
    <name evidence="2" type="ORF">GSLYS_00019767001</name>
</gene>
<evidence type="ECO:0000313" key="2">
    <source>
        <dbReference type="EMBL" id="CAL1546390.1"/>
    </source>
</evidence>
<proteinExistence type="predicted"/>
<keyword evidence="1" id="KW-1133">Transmembrane helix</keyword>
<comment type="caution">
    <text evidence="2">The sequence shown here is derived from an EMBL/GenBank/DDBJ whole genome shotgun (WGS) entry which is preliminary data.</text>
</comment>
<keyword evidence="3" id="KW-1185">Reference proteome</keyword>
<evidence type="ECO:0000256" key="1">
    <source>
        <dbReference type="SAM" id="Phobius"/>
    </source>
</evidence>
<dbReference type="AlphaFoldDB" id="A0AAV2IKM7"/>
<accession>A0AAV2IKM7</accession>
<keyword evidence="1" id="KW-0812">Transmembrane</keyword>